<name>A0A507CVD5_9FUNG</name>
<accession>A0A507CVD5</accession>
<feature type="region of interest" description="Disordered" evidence="1">
    <location>
        <begin position="11"/>
        <end position="30"/>
    </location>
</feature>
<comment type="caution">
    <text evidence="2">The sequence shown here is derived from an EMBL/GenBank/DDBJ whole genome shotgun (WGS) entry which is preliminary data.</text>
</comment>
<dbReference type="Proteomes" id="UP000317494">
    <property type="component" value="Unassembled WGS sequence"/>
</dbReference>
<keyword evidence="3" id="KW-1185">Reference proteome</keyword>
<dbReference type="AlphaFoldDB" id="A0A507CVD5"/>
<reference evidence="2 3" key="1">
    <citation type="journal article" date="2019" name="Sci. Rep.">
        <title>Comparative genomics of chytrid fungi reveal insights into the obligate biotrophic and pathogenic lifestyle of Synchytrium endobioticum.</title>
        <authorList>
            <person name="van de Vossenberg B.T.L.H."/>
            <person name="Warris S."/>
            <person name="Nguyen H.D.T."/>
            <person name="van Gent-Pelzer M.P.E."/>
            <person name="Joly D.L."/>
            <person name="van de Geest H.C."/>
            <person name="Bonants P.J.M."/>
            <person name="Smith D.S."/>
            <person name="Levesque C.A."/>
            <person name="van der Lee T.A.J."/>
        </authorList>
    </citation>
    <scope>NUCLEOTIDE SEQUENCE [LARGE SCALE GENOMIC DNA]</scope>
    <source>
        <strain evidence="2 3">MB42</strain>
    </source>
</reference>
<evidence type="ECO:0000313" key="3">
    <source>
        <dbReference type="Proteomes" id="UP000317494"/>
    </source>
</evidence>
<organism evidence="2 3">
    <name type="scientific">Synchytrium endobioticum</name>
    <dbReference type="NCBI Taxonomy" id="286115"/>
    <lineage>
        <taxon>Eukaryota</taxon>
        <taxon>Fungi</taxon>
        <taxon>Fungi incertae sedis</taxon>
        <taxon>Chytridiomycota</taxon>
        <taxon>Chytridiomycota incertae sedis</taxon>
        <taxon>Chytridiomycetes</taxon>
        <taxon>Synchytriales</taxon>
        <taxon>Synchytriaceae</taxon>
        <taxon>Synchytrium</taxon>
    </lineage>
</organism>
<evidence type="ECO:0000256" key="1">
    <source>
        <dbReference type="SAM" id="MobiDB-lite"/>
    </source>
</evidence>
<evidence type="ECO:0000313" key="2">
    <source>
        <dbReference type="EMBL" id="TPX43164.1"/>
    </source>
</evidence>
<protein>
    <submittedName>
        <fullName evidence="2">Uncharacterized protein</fullName>
    </submittedName>
</protein>
<dbReference type="VEuPathDB" id="FungiDB:SeMB42_g04832"/>
<sequence length="158" mass="17671">MHRATWPVRLMLPKKKKRTDNPTPPSDPHQPPVLLLAAISCNKTSLSKDLLGGTTYHRRLLDYIAKPHKLADHATHALKLYVLRCSPPSITEKHVEALLYLLNKGVMAVGVVVRTIVVEVTDRCARDAMDVYSAVVYLCVYKRCVTKYMNQHGCGVPA</sequence>
<dbReference type="EMBL" id="QEAN01000208">
    <property type="protein sequence ID" value="TPX43164.1"/>
    <property type="molecule type" value="Genomic_DNA"/>
</dbReference>
<gene>
    <name evidence="2" type="ORF">SeMB42_g04832</name>
</gene>
<proteinExistence type="predicted"/>